<gene>
    <name evidence="2" type="ORF">BMR1_02g03600</name>
</gene>
<dbReference type="Gene3D" id="3.30.170.10">
    <property type="entry name" value="Cyclin-dependent kinase, regulatory subunit"/>
    <property type="match status" value="1"/>
</dbReference>
<evidence type="ECO:0000313" key="3">
    <source>
        <dbReference type="Proteomes" id="UP000002899"/>
    </source>
</evidence>
<dbReference type="AlphaFoldDB" id="I7J6K6"/>
<dbReference type="GeneID" id="24424502"/>
<accession>I7J6K6</accession>
<dbReference type="GO" id="GO:0051301">
    <property type="term" value="P:cell division"/>
    <property type="evidence" value="ECO:0007669"/>
    <property type="project" value="UniProtKB-UniRule"/>
</dbReference>
<keyword evidence="1" id="KW-0132">Cell division</keyword>
<keyword evidence="3" id="KW-1185">Reference proteome</keyword>
<dbReference type="EMBL" id="FO082872">
    <property type="protein sequence ID" value="CCF73872.1"/>
    <property type="molecule type" value="Genomic_DNA"/>
</dbReference>
<dbReference type="SUPFAM" id="SSF55637">
    <property type="entry name" value="Cell cycle regulatory proteins"/>
    <property type="match status" value="1"/>
</dbReference>
<dbReference type="Proteomes" id="UP000002899">
    <property type="component" value="Chromosome II"/>
</dbReference>
<dbReference type="InterPro" id="IPR036858">
    <property type="entry name" value="Cyclin-dep_kinase_reg-sub_sf"/>
</dbReference>
<dbReference type="Pfam" id="PF01111">
    <property type="entry name" value="CKS"/>
    <property type="match status" value="1"/>
</dbReference>
<evidence type="ECO:0000256" key="1">
    <source>
        <dbReference type="RuleBase" id="RU311113"/>
    </source>
</evidence>
<reference evidence="2 3" key="2">
    <citation type="journal article" date="2013" name="PLoS ONE">
        <title>Whole genome mapping and re-organization of the nuclear and mitochondrial genomes of Babesia microti isolates.</title>
        <authorList>
            <person name="Cornillot E."/>
            <person name="Dassouli A."/>
            <person name="Garg A."/>
            <person name="Pachikara N."/>
            <person name="Randazzo S."/>
            <person name="Depoix D."/>
            <person name="Carcy B."/>
            <person name="Delbecq S."/>
            <person name="Frutos R."/>
            <person name="Silva J.C."/>
            <person name="Sutton R."/>
            <person name="Krause P.J."/>
            <person name="Mamoun C.B."/>
        </authorList>
    </citation>
    <scope>NUCLEOTIDE SEQUENCE [LARGE SCALE GENOMIC DNA]</scope>
    <source>
        <strain evidence="2 3">RI</strain>
    </source>
</reference>
<comment type="similarity">
    <text evidence="1">Belongs to the CKS family.</text>
</comment>
<evidence type="ECO:0000313" key="2">
    <source>
        <dbReference type="EMBL" id="CCF73872.1"/>
    </source>
</evidence>
<dbReference type="InterPro" id="IPR000789">
    <property type="entry name" value="Cyclin-dep_kinase_reg-sub"/>
</dbReference>
<reference evidence="2 3" key="3">
    <citation type="journal article" date="2016" name="Sci. Rep.">
        <title>Genome-wide diversity and gene expression profiling of Babesia microti isolates identify polymorphic genes that mediate host-pathogen interactions.</title>
        <authorList>
            <person name="Silva J.C."/>
            <person name="Cornillot E."/>
            <person name="McCracken C."/>
            <person name="Usmani-Brown S."/>
            <person name="Dwivedi A."/>
            <person name="Ifeonu O.O."/>
            <person name="Crabtree J."/>
            <person name="Gotia H.T."/>
            <person name="Virji A.Z."/>
            <person name="Reynes C."/>
            <person name="Colinge J."/>
            <person name="Kumar V."/>
            <person name="Lawres L."/>
            <person name="Pazzi J.E."/>
            <person name="Pablo J.V."/>
            <person name="Hung C."/>
            <person name="Brancato J."/>
            <person name="Kumari P."/>
            <person name="Orvis J."/>
            <person name="Tretina K."/>
            <person name="Chibucos M."/>
            <person name="Ott S."/>
            <person name="Sadzewicz L."/>
            <person name="Sengamalay N."/>
            <person name="Shetty A.C."/>
            <person name="Su Q."/>
            <person name="Tallon L."/>
            <person name="Fraser C.M."/>
            <person name="Frutos R."/>
            <person name="Molina D.M."/>
            <person name="Krause P.J."/>
            <person name="Ben Mamoun C."/>
        </authorList>
    </citation>
    <scope>NUCLEOTIDE SEQUENCE [LARGE SCALE GENOMIC DNA]</scope>
    <source>
        <strain evidence="2 3">RI</strain>
    </source>
</reference>
<dbReference type="GO" id="GO:0016301">
    <property type="term" value="F:kinase activity"/>
    <property type="evidence" value="ECO:0007669"/>
    <property type="project" value="UniProtKB-KW"/>
</dbReference>
<dbReference type="VEuPathDB" id="PiroplasmaDB:BMR1_02g03600"/>
<dbReference type="GO" id="GO:0016538">
    <property type="term" value="F:cyclin-dependent protein serine/threonine kinase regulator activity"/>
    <property type="evidence" value="ECO:0007669"/>
    <property type="project" value="InterPro"/>
</dbReference>
<dbReference type="SMART" id="SM01084">
    <property type="entry name" value="CKS"/>
    <property type="match status" value="1"/>
</dbReference>
<dbReference type="RefSeq" id="XP_012648481.1">
    <property type="nucleotide sequence ID" value="XM_012793027.1"/>
</dbReference>
<protein>
    <recommendedName>
        <fullName evidence="1">Cyclin-dependent kinases regulatory subunit</fullName>
    </recommendedName>
</protein>
<name>I7J6K6_BABMR</name>
<proteinExistence type="inferred from homology"/>
<dbReference type="PRINTS" id="PR00296">
    <property type="entry name" value="CYCLINKINASE"/>
</dbReference>
<dbReference type="OrthoDB" id="440676at2759"/>
<comment type="function">
    <text evidence="1">Binds to the catalytic subunit of the cyclin dependent kinases and is essential for their biological function.</text>
</comment>
<keyword evidence="1" id="KW-0131">Cell cycle</keyword>
<dbReference type="KEGG" id="bmic:BMR1_02g03600"/>
<organism evidence="2 3">
    <name type="scientific">Babesia microti (strain RI)</name>
    <dbReference type="NCBI Taxonomy" id="1133968"/>
    <lineage>
        <taxon>Eukaryota</taxon>
        <taxon>Sar</taxon>
        <taxon>Alveolata</taxon>
        <taxon>Apicomplexa</taxon>
        <taxon>Aconoidasida</taxon>
        <taxon>Piroplasmida</taxon>
        <taxon>Babesiidae</taxon>
        <taxon>Babesia</taxon>
    </lineage>
</organism>
<sequence length="176" mass="21468">MGTDFLPIEDERRITNRLSISYHRKYYPSLNLHQYRGFWSRIDDLGIVFDLKNIKLRELQDSLQCRRRTAFVKPEELDNFEIITTPIKDYAYKTTKYGEVYYSPRYQDDKYIYRYVLLSRRVKKEAYRLSKMQPSSLLTDEQIVRHLGIDLSPGWEHFMIYRNKLDELILRRPRNK</sequence>
<reference evidence="2 3" key="1">
    <citation type="journal article" date="2012" name="Nucleic Acids Res.">
        <title>Sequencing of the smallest Apicomplexan genome from the human pathogen Babesia microti.</title>
        <authorList>
            <person name="Cornillot E."/>
            <person name="Hadj-Kaddour K."/>
            <person name="Dassouli A."/>
            <person name="Noel B."/>
            <person name="Ranwez V."/>
            <person name="Vacherie B."/>
            <person name="Augagneur Y."/>
            <person name="Bres V."/>
            <person name="Duclos A."/>
            <person name="Randazzo S."/>
            <person name="Carcy B."/>
            <person name="Debierre-Grockiego F."/>
            <person name="Delbecq S."/>
            <person name="Moubri-Menage K."/>
            <person name="Shams-Eldin H."/>
            <person name="Usmani-Brown S."/>
            <person name="Bringaud F."/>
            <person name="Wincker P."/>
            <person name="Vivares C.P."/>
            <person name="Schwarz R.T."/>
            <person name="Schetters T.P."/>
            <person name="Krause P.J."/>
            <person name="Gorenflot A."/>
            <person name="Berry V."/>
            <person name="Barbe V."/>
            <person name="Ben Mamoun C."/>
        </authorList>
    </citation>
    <scope>NUCLEOTIDE SEQUENCE [LARGE SCALE GENOMIC DNA]</scope>
    <source>
        <strain evidence="2 3">RI</strain>
    </source>
</reference>